<dbReference type="Pfam" id="PF08543">
    <property type="entry name" value="Phos_pyr_kin"/>
    <property type="match status" value="1"/>
</dbReference>
<dbReference type="Gene3D" id="3.40.1190.20">
    <property type="match status" value="1"/>
</dbReference>
<keyword evidence="4" id="KW-1185">Reference proteome</keyword>
<dbReference type="InterPro" id="IPR004399">
    <property type="entry name" value="HMP/HMP-P_kinase_dom"/>
</dbReference>
<reference evidence="3 4" key="1">
    <citation type="journal article" date="2020" name="Fungal Divers.">
        <title>Resolving the Mortierellaceae phylogeny through synthesis of multi-gene phylogenetics and phylogenomics.</title>
        <authorList>
            <person name="Vandepol N."/>
            <person name="Liber J."/>
            <person name="Desiro A."/>
            <person name="Na H."/>
            <person name="Kennedy M."/>
            <person name="Barry K."/>
            <person name="Grigoriev I.V."/>
            <person name="Miller A.N."/>
            <person name="O'Donnell K."/>
            <person name="Stajich J.E."/>
            <person name="Bonito G."/>
        </authorList>
    </citation>
    <scope>NUCLEOTIDE SEQUENCE [LARGE SCALE GENOMIC DNA]</scope>
    <source>
        <strain evidence="3 4">AD045</strain>
    </source>
</reference>
<proteinExistence type="predicted"/>
<feature type="domain" description="Pyridoxamine kinase/Phosphomethylpyrimidine kinase" evidence="2">
    <location>
        <begin position="20"/>
        <end position="304"/>
    </location>
</feature>
<protein>
    <recommendedName>
        <fullName evidence="5">Phosphomethylpyrimidine kinase</fullName>
    </recommendedName>
</protein>
<dbReference type="InterPro" id="IPR029056">
    <property type="entry name" value="Ribokinase-like"/>
</dbReference>
<dbReference type="PANTHER" id="PTHR20858">
    <property type="entry name" value="PHOSPHOMETHYLPYRIMIDINE KINASE"/>
    <property type="match status" value="1"/>
</dbReference>
<evidence type="ECO:0008006" key="5">
    <source>
        <dbReference type="Google" id="ProtNLM"/>
    </source>
</evidence>
<dbReference type="SUPFAM" id="SSF48613">
    <property type="entry name" value="Heme oxygenase-like"/>
    <property type="match status" value="2"/>
</dbReference>
<organism evidence="3 4">
    <name type="scientific">Linnemannia gamsii</name>
    <dbReference type="NCBI Taxonomy" id="64522"/>
    <lineage>
        <taxon>Eukaryota</taxon>
        <taxon>Fungi</taxon>
        <taxon>Fungi incertae sedis</taxon>
        <taxon>Mucoromycota</taxon>
        <taxon>Mortierellomycotina</taxon>
        <taxon>Mortierellomycetes</taxon>
        <taxon>Mortierellales</taxon>
        <taxon>Mortierellaceae</taxon>
        <taxon>Linnemannia</taxon>
    </lineage>
</organism>
<dbReference type="InterPro" id="IPR004305">
    <property type="entry name" value="Thiaminase-2/PQQC"/>
</dbReference>
<evidence type="ECO:0000313" key="4">
    <source>
        <dbReference type="Proteomes" id="UP001194696"/>
    </source>
</evidence>
<name>A0ABQ7JV28_9FUNG</name>
<dbReference type="Proteomes" id="UP001194696">
    <property type="component" value="Unassembled WGS sequence"/>
</dbReference>
<dbReference type="Pfam" id="PF03070">
    <property type="entry name" value="TENA_THI-4"/>
    <property type="match status" value="1"/>
</dbReference>
<evidence type="ECO:0000313" key="3">
    <source>
        <dbReference type="EMBL" id="KAG0285231.1"/>
    </source>
</evidence>
<evidence type="ECO:0000259" key="2">
    <source>
        <dbReference type="Pfam" id="PF08543"/>
    </source>
</evidence>
<dbReference type="CDD" id="cd19367">
    <property type="entry name" value="TenA_C_ScTHI20-like"/>
    <property type="match status" value="1"/>
</dbReference>
<accession>A0ABQ7JV28</accession>
<evidence type="ECO:0000259" key="1">
    <source>
        <dbReference type="Pfam" id="PF03070"/>
    </source>
</evidence>
<dbReference type="PANTHER" id="PTHR20858:SF17">
    <property type="entry name" value="HYDROXYMETHYLPYRIMIDINE_PHOSPHOMETHYLPYRIMIDINE KINASE THI20-RELATED"/>
    <property type="match status" value="1"/>
</dbReference>
<dbReference type="Gene3D" id="1.20.910.10">
    <property type="entry name" value="Heme oxygenase-like"/>
    <property type="match status" value="1"/>
</dbReference>
<dbReference type="NCBIfam" id="TIGR00097">
    <property type="entry name" value="HMP-P_kinase"/>
    <property type="match status" value="1"/>
</dbReference>
<comment type="caution">
    <text evidence="3">The sequence shown here is derived from an EMBL/GenBank/DDBJ whole genome shotgun (WGS) entry which is preliminary data.</text>
</comment>
<feature type="domain" description="Thiaminase-2/PQQC" evidence="1">
    <location>
        <begin position="337"/>
        <end position="501"/>
    </location>
</feature>
<dbReference type="SUPFAM" id="SSF53613">
    <property type="entry name" value="Ribokinase-like"/>
    <property type="match status" value="1"/>
</dbReference>
<dbReference type="CDD" id="cd01169">
    <property type="entry name" value="HMPP_kinase"/>
    <property type="match status" value="1"/>
</dbReference>
<dbReference type="InterPro" id="IPR013749">
    <property type="entry name" value="PM/HMP-P_kinase-1"/>
</dbReference>
<sequence length="586" mass="64774">MTPDFYDHVPFKALTIAGSDSGGGAGIQADLKTFTSLETFGTSVITSVTSQNTVAVDGIHAIPAAFVAQQLEAVLSDIGTNAIKTGMLCNAEIVSAVAKTLRKFYPDSEKNIPNLVVDPVMIATSGAALLDSNAIEILIKEFLPLCLILTPNVPEAEFILANAQKTNTTAKIDSLDQMKLAAQELARLGPSIILLKGGHLPLYKSSGKAVPHELFDSISDLSIEMEELELVDLIYDSRTGVFTELRKDFLRTSSTHGTGCTLSAAIAANLSRGLEAHEAITKATDYIQSAIRDGLTVGKGKGCLNHFHHVVPRSIEKPTRYNPHPLTTHLLQACKNDWYKYTHHAFVQGIADGTLPKESFIHYMKQDYLFLQTYARAHGLGAFKARTMAESKAFADIVVHIADESKLHIEYCAKWGITYEEMVNTPESMANVAYTRYVLDIGMTGDLLELGLAIAPCLIGYGQIGQRLYNDPNTLKGDANPYWEWIKNYETSDYQSAVTRGIGEWFFDFHSWDLNERAMMSIKPVGHIKLTNLLSPHVCSFFLVANLERQCNIQQPSSHRLKQLEEVFRTATRLEVSFWDMALHQL</sequence>
<dbReference type="EMBL" id="JAAAIM010000687">
    <property type="protein sequence ID" value="KAG0285231.1"/>
    <property type="molecule type" value="Genomic_DNA"/>
</dbReference>
<gene>
    <name evidence="3" type="ORF">BGZ96_010463</name>
</gene>
<dbReference type="InterPro" id="IPR016084">
    <property type="entry name" value="Haem_Oase-like_multi-hlx"/>
</dbReference>